<keyword evidence="2" id="KW-1133">Transmembrane helix</keyword>
<feature type="region of interest" description="Disordered" evidence="1">
    <location>
        <begin position="110"/>
        <end position="186"/>
    </location>
</feature>
<dbReference type="AlphaFoldDB" id="A0A8H3L1E8"/>
<dbReference type="EMBL" id="BLAL01000028">
    <property type="protein sequence ID" value="GES77147.1"/>
    <property type="molecule type" value="Genomic_DNA"/>
</dbReference>
<feature type="compositionally biased region" description="Basic residues" evidence="1">
    <location>
        <begin position="139"/>
        <end position="148"/>
    </location>
</feature>
<evidence type="ECO:0000313" key="3">
    <source>
        <dbReference type="EMBL" id="GES77147.1"/>
    </source>
</evidence>
<evidence type="ECO:0000256" key="2">
    <source>
        <dbReference type="SAM" id="Phobius"/>
    </source>
</evidence>
<name>A0A8H3L1E8_9GLOM</name>
<keyword evidence="2" id="KW-0472">Membrane</keyword>
<comment type="caution">
    <text evidence="3">The sequence shown here is derived from an EMBL/GenBank/DDBJ whole genome shotgun (WGS) entry which is preliminary data.</text>
</comment>
<protein>
    <submittedName>
        <fullName evidence="3">Uncharacterized protein</fullName>
    </submittedName>
</protein>
<keyword evidence="2" id="KW-0812">Transmembrane</keyword>
<feature type="compositionally biased region" description="Polar residues" evidence="1">
    <location>
        <begin position="234"/>
        <end position="248"/>
    </location>
</feature>
<feature type="compositionally biased region" description="Low complexity" evidence="1">
    <location>
        <begin position="111"/>
        <end position="125"/>
    </location>
</feature>
<dbReference type="Proteomes" id="UP000615446">
    <property type="component" value="Unassembled WGS sequence"/>
</dbReference>
<evidence type="ECO:0000256" key="1">
    <source>
        <dbReference type="SAM" id="MobiDB-lite"/>
    </source>
</evidence>
<proteinExistence type="predicted"/>
<sequence>MTSLQKHVFTFSRDINPHIILNKTSIAEWKKASQRGCYTKTAALTPIIQQTTEKKLNEKLVMLLSYYLTLILALVRSWYPKKPEFPILGCVNNTSNIPDLDLTQEMNMDISSSDSHQSTTSQPHTNAVNSLIKTTPKGKDKKKKKKQKTISYDDIDKDFQSSDDSEAEFSQVPLFQPPPPPLHDTVKKIEESSAPPLDSHAGKEKCLKVELNIKMFKEIKFSDESRDHVDTKSSNKLSKSIPATGSNKTHIRNLRMKDSKTHQRKDNSDSQAPKKILIRHGSKSKISKRDLYAEVKTIKKILGKLISNLKLK</sequence>
<feature type="compositionally biased region" description="Acidic residues" evidence="1">
    <location>
        <begin position="153"/>
        <end position="167"/>
    </location>
</feature>
<feature type="compositionally biased region" description="Basic and acidic residues" evidence="1">
    <location>
        <begin position="224"/>
        <end position="233"/>
    </location>
</feature>
<feature type="transmembrane region" description="Helical" evidence="2">
    <location>
        <begin position="60"/>
        <end position="79"/>
    </location>
</feature>
<feature type="region of interest" description="Disordered" evidence="1">
    <location>
        <begin position="224"/>
        <end position="280"/>
    </location>
</feature>
<accession>A0A8H3L1E8</accession>
<evidence type="ECO:0000313" key="4">
    <source>
        <dbReference type="Proteomes" id="UP000615446"/>
    </source>
</evidence>
<feature type="compositionally biased region" description="Basic and acidic residues" evidence="1">
    <location>
        <begin position="255"/>
        <end position="268"/>
    </location>
</feature>
<gene>
    <name evidence="3" type="ORF">RCL2_000452900</name>
</gene>
<reference evidence="3" key="1">
    <citation type="submission" date="2019-10" db="EMBL/GenBank/DDBJ databases">
        <title>Conservation and host-specific expression of non-tandemly repeated heterogenous ribosome RNA gene in arbuscular mycorrhizal fungi.</title>
        <authorList>
            <person name="Maeda T."/>
            <person name="Kobayashi Y."/>
            <person name="Nakagawa T."/>
            <person name="Ezawa T."/>
            <person name="Yamaguchi K."/>
            <person name="Bino T."/>
            <person name="Nishimoto Y."/>
            <person name="Shigenobu S."/>
            <person name="Kawaguchi M."/>
        </authorList>
    </citation>
    <scope>NUCLEOTIDE SEQUENCE</scope>
    <source>
        <strain evidence="3">HR1</strain>
    </source>
</reference>
<organism evidence="3 4">
    <name type="scientific">Rhizophagus clarus</name>
    <dbReference type="NCBI Taxonomy" id="94130"/>
    <lineage>
        <taxon>Eukaryota</taxon>
        <taxon>Fungi</taxon>
        <taxon>Fungi incertae sedis</taxon>
        <taxon>Mucoromycota</taxon>
        <taxon>Glomeromycotina</taxon>
        <taxon>Glomeromycetes</taxon>
        <taxon>Glomerales</taxon>
        <taxon>Glomeraceae</taxon>
        <taxon>Rhizophagus</taxon>
    </lineage>
</organism>